<dbReference type="Gene3D" id="1.10.1740.10">
    <property type="match status" value="1"/>
</dbReference>
<evidence type="ECO:0000313" key="3">
    <source>
        <dbReference type="Proteomes" id="UP001614394"/>
    </source>
</evidence>
<sequence>MMLLAVSEPRISRQPDAALIHAVRKGQTSLFRQIYRRHYAAVYAYSLTCMPSPLDAFELSSYSFEQLLQKLLSGQVPGESRHGGCLRIQLLRAVRNSAVRRSQHDHARLSPHFRAWVDAGALWSMAEDGQLAVAYEMLTAADQCLVWHSLIENDDSQSISRIMGLSAGTIEDRGDAADRALRRARSDLYLTRLEREDCRTFMESLDGEVGEPLGRDSQVHLANCPACQAVYEDLRLLDTRLAGQLPSRLLGWWPAQEYLRMREAVSVPVTDPPFLNRALRNGQSSDPPGTHHSPHRRAHPLETQGIARLRAARPERVFALAVTAALLAAGILAFNHAQEPLRPPPPAPSSTAPRATNAPRPAPQHSTRARIAANAFDAQEGTEPVGSDRPDARRMGDSSVLRYEAVDFGDTGDRRLVARLAGPVGGGAWIDFQIDDNDYRAAAALARVFPALDGSLRDVSVSVLPVVGVHRVIITATCLTVDPCIALDRFGTALY</sequence>
<protein>
    <recommendedName>
        <fullName evidence="4">Sigma-70 family RNA polymerase sigma factor</fullName>
    </recommendedName>
</protein>
<reference evidence="2 3" key="1">
    <citation type="submission" date="2024-10" db="EMBL/GenBank/DDBJ databases">
        <title>The Natural Products Discovery Center: Release of the First 8490 Sequenced Strains for Exploring Actinobacteria Biosynthetic Diversity.</title>
        <authorList>
            <person name="Kalkreuter E."/>
            <person name="Kautsar S.A."/>
            <person name="Yang D."/>
            <person name="Bader C.D."/>
            <person name="Teijaro C.N."/>
            <person name="Fluegel L."/>
            <person name="Davis C.M."/>
            <person name="Simpson J.R."/>
            <person name="Lauterbach L."/>
            <person name="Steele A.D."/>
            <person name="Gui C."/>
            <person name="Meng S."/>
            <person name="Li G."/>
            <person name="Viehrig K."/>
            <person name="Ye F."/>
            <person name="Su P."/>
            <person name="Kiefer A.F."/>
            <person name="Nichols A."/>
            <person name="Cepeda A.J."/>
            <person name="Yan W."/>
            <person name="Fan B."/>
            <person name="Jiang Y."/>
            <person name="Adhikari A."/>
            <person name="Zheng C.-J."/>
            <person name="Schuster L."/>
            <person name="Cowan T.M."/>
            <person name="Smanski M.J."/>
            <person name="Chevrette M.G."/>
            <person name="De Carvalho L.P.S."/>
            <person name="Shen B."/>
        </authorList>
    </citation>
    <scope>NUCLEOTIDE SEQUENCE [LARGE SCALE GENOMIC DNA]</scope>
    <source>
        <strain evidence="2 3">NPDC053399</strain>
    </source>
</reference>
<dbReference type="InterPro" id="IPR013325">
    <property type="entry name" value="RNA_pol_sigma_r2"/>
</dbReference>
<dbReference type="RefSeq" id="WP_399646724.1">
    <property type="nucleotide sequence ID" value="NZ_JBITYG010000002.1"/>
</dbReference>
<feature type="region of interest" description="Disordered" evidence="1">
    <location>
        <begin position="275"/>
        <end position="300"/>
    </location>
</feature>
<comment type="caution">
    <text evidence="2">The sequence shown here is derived from an EMBL/GenBank/DDBJ whole genome shotgun (WGS) entry which is preliminary data.</text>
</comment>
<evidence type="ECO:0008006" key="4">
    <source>
        <dbReference type="Google" id="ProtNLM"/>
    </source>
</evidence>
<dbReference type="Proteomes" id="UP001614394">
    <property type="component" value="Unassembled WGS sequence"/>
</dbReference>
<gene>
    <name evidence="2" type="ORF">ACIGXA_10390</name>
</gene>
<evidence type="ECO:0000313" key="2">
    <source>
        <dbReference type="EMBL" id="MFI9100927.1"/>
    </source>
</evidence>
<keyword evidence="3" id="KW-1185">Reference proteome</keyword>
<organism evidence="2 3">
    <name type="scientific">Streptomyces fildesensis</name>
    <dbReference type="NCBI Taxonomy" id="375757"/>
    <lineage>
        <taxon>Bacteria</taxon>
        <taxon>Bacillati</taxon>
        <taxon>Actinomycetota</taxon>
        <taxon>Actinomycetes</taxon>
        <taxon>Kitasatosporales</taxon>
        <taxon>Streptomycetaceae</taxon>
        <taxon>Streptomyces</taxon>
    </lineage>
</organism>
<dbReference type="EMBL" id="JBITYG010000002">
    <property type="protein sequence ID" value="MFI9100927.1"/>
    <property type="molecule type" value="Genomic_DNA"/>
</dbReference>
<feature type="region of interest" description="Disordered" evidence="1">
    <location>
        <begin position="339"/>
        <end position="394"/>
    </location>
</feature>
<feature type="compositionally biased region" description="Low complexity" evidence="1">
    <location>
        <begin position="349"/>
        <end position="359"/>
    </location>
</feature>
<dbReference type="Gene3D" id="2.60.120.260">
    <property type="entry name" value="Galactose-binding domain-like"/>
    <property type="match status" value="1"/>
</dbReference>
<dbReference type="SUPFAM" id="SSF88946">
    <property type="entry name" value="Sigma2 domain of RNA polymerase sigma factors"/>
    <property type="match status" value="1"/>
</dbReference>
<accession>A0ABW8C3C4</accession>
<name>A0ABW8C3C4_9ACTN</name>
<evidence type="ECO:0000256" key="1">
    <source>
        <dbReference type="SAM" id="MobiDB-lite"/>
    </source>
</evidence>
<proteinExistence type="predicted"/>